<gene>
    <name evidence="2" type="ORF">H7K45_12655</name>
</gene>
<keyword evidence="3" id="KW-1185">Reference proteome</keyword>
<organism evidence="2 3">
    <name type="scientific">Mycobacterium yunnanensis</name>
    <dbReference type="NCBI Taxonomy" id="368477"/>
    <lineage>
        <taxon>Bacteria</taxon>
        <taxon>Bacillati</taxon>
        <taxon>Actinomycetota</taxon>
        <taxon>Actinomycetes</taxon>
        <taxon>Mycobacteriales</taxon>
        <taxon>Mycobacteriaceae</taxon>
        <taxon>Mycobacterium</taxon>
    </lineage>
</organism>
<evidence type="ECO:0000313" key="2">
    <source>
        <dbReference type="EMBL" id="MCV7421394.1"/>
    </source>
</evidence>
<evidence type="ECO:0000313" key="3">
    <source>
        <dbReference type="Proteomes" id="UP001141629"/>
    </source>
</evidence>
<dbReference type="SUPFAM" id="SSF52540">
    <property type="entry name" value="P-loop containing nucleoside triphosphate hydrolases"/>
    <property type="match status" value="1"/>
</dbReference>
<sequence>MRIDKVIGTAFGPLRAESLDFAPGLNVVHGPNEAGKSSWFTATYAALAGRRKYKGKGFADELEFKRRHKPWSGSKWAVGLAVTLDDDRVLAIEQDLEKGEWRVIDAATARAIPDADLLTDNSLDATRLLGLNRYSARATIFTGQADILRVLDDAGELQALLEKAAASESADAFADAALAWLKAQRSEWVGVPNGKKPLATSRMAWAGAQALAETRRDDLGELLEAIGNRKKLAAALVDARTRVELAERLSKWRRVYEMRRRVEKAVELSTALEETSEADLAVDGDKLAAATKALAVFDGGTDVAPLADGPTASDLQVQLDALPAIPEGDLEPRADIVEARNELVNAQTVMDTHMQTAPLVVAAPSVALDADELRSLAEVLAASPPEVDTVAVSEFEQSRAEQRDQIAALRGVVEQKDLAYQRAKTAYDAAVTDGAQAQELAAFHTAERAAAEELIAATREQSEFLLGSLGEQQSQAAVMAQEIALRQHRELVGSARRRILDEGLEPDPGALRTVARAIDNAFAAEKLSAQHTERAAEFRGLRENRARTLGRLLGQAAHAEITDDHVALTLQAFAEYVDACKACAEVAQKAARRDDLLSAYTQRQQLEAGHCEALAARETQKRGVIVLAEPLGLNAESIEAAVEGLRRWTLEQELKQEAAAARKTDAALLAQLLGGRELVDLTSDLAALTTSAGPEPDAPMPPDLNAFTANAKERLDNTINRDGQLKGQIQTLEGDLGSVAEAVEAEADARRTVTRVEMLAACMDAATDELKTAKERANASIAPALANRMRPWLPKVTNGRYRDVSVDPSDLTMQVTEGTGQVRQADRLSLGTTEQIYLLLRVTLSQVLSGGAETAPLIFDDVTTQSDAVRTVAIMKLLHELSTKHQVIVFTQEDEVVEWAQQNVHPRRDKVIPLAAP</sequence>
<name>A0A9X2Z0U4_9MYCO</name>
<reference evidence="2" key="1">
    <citation type="submission" date="2020-07" db="EMBL/GenBank/DDBJ databases">
        <authorList>
            <person name="Pettersson B.M.F."/>
            <person name="Behra P.R.K."/>
            <person name="Ramesh M."/>
            <person name="Das S."/>
            <person name="Dasgupta S."/>
            <person name="Kirsebom L.A."/>
        </authorList>
    </citation>
    <scope>NUCLEOTIDE SEQUENCE</scope>
    <source>
        <strain evidence="2">DSM 44838</strain>
    </source>
</reference>
<dbReference type="Gene3D" id="3.40.50.300">
    <property type="entry name" value="P-loop containing nucleotide triphosphate hydrolases"/>
    <property type="match status" value="2"/>
</dbReference>
<dbReference type="Proteomes" id="UP001141629">
    <property type="component" value="Unassembled WGS sequence"/>
</dbReference>
<proteinExistence type="predicted"/>
<accession>A0A9X2Z0U4</accession>
<feature type="domain" description="YhaN AAA" evidence="1">
    <location>
        <begin position="1"/>
        <end position="49"/>
    </location>
</feature>
<dbReference type="PANTHER" id="PTHR41259:SF1">
    <property type="entry name" value="DOUBLE-STRAND BREAK REPAIR RAD50 ATPASE, PUTATIVE-RELATED"/>
    <property type="match status" value="1"/>
</dbReference>
<evidence type="ECO:0000259" key="1">
    <source>
        <dbReference type="Pfam" id="PF13514"/>
    </source>
</evidence>
<dbReference type="PANTHER" id="PTHR41259">
    <property type="entry name" value="DOUBLE-STRAND BREAK REPAIR RAD50 ATPASE, PUTATIVE-RELATED"/>
    <property type="match status" value="1"/>
</dbReference>
<dbReference type="RefSeq" id="WP_263996169.1">
    <property type="nucleotide sequence ID" value="NZ_JACKVK010000008.1"/>
</dbReference>
<dbReference type="InterPro" id="IPR027417">
    <property type="entry name" value="P-loop_NTPase"/>
</dbReference>
<dbReference type="InterPro" id="IPR038734">
    <property type="entry name" value="YhaN_AAA"/>
</dbReference>
<reference evidence="2" key="2">
    <citation type="journal article" date="2022" name="BMC Genomics">
        <title>Comparative genome analysis of mycobacteria focusing on tRNA and non-coding RNA.</title>
        <authorList>
            <person name="Behra P.R.K."/>
            <person name="Pettersson B.M.F."/>
            <person name="Ramesh M."/>
            <person name="Das S."/>
            <person name="Dasgupta S."/>
            <person name="Kirsebom L.A."/>
        </authorList>
    </citation>
    <scope>NUCLEOTIDE SEQUENCE</scope>
    <source>
        <strain evidence="2">DSM 44838</strain>
    </source>
</reference>
<dbReference type="Pfam" id="PF13514">
    <property type="entry name" value="AAA_27"/>
    <property type="match status" value="1"/>
</dbReference>
<comment type="caution">
    <text evidence="2">The sequence shown here is derived from an EMBL/GenBank/DDBJ whole genome shotgun (WGS) entry which is preliminary data.</text>
</comment>
<protein>
    <submittedName>
        <fullName evidence="2">AAA family ATPase</fullName>
    </submittedName>
</protein>
<dbReference type="AlphaFoldDB" id="A0A9X2Z0U4"/>
<dbReference type="EMBL" id="JACKVK010000008">
    <property type="protein sequence ID" value="MCV7421394.1"/>
    <property type="molecule type" value="Genomic_DNA"/>
</dbReference>